<dbReference type="Pfam" id="PF00144">
    <property type="entry name" value="Beta-lactamase"/>
    <property type="match status" value="1"/>
</dbReference>
<feature type="domain" description="Beta-lactamase-related" evidence="1">
    <location>
        <begin position="60"/>
        <end position="238"/>
    </location>
</feature>
<comment type="caution">
    <text evidence="2">The sequence shown here is derived from an EMBL/GenBank/DDBJ whole genome shotgun (WGS) entry which is preliminary data.</text>
</comment>
<dbReference type="SUPFAM" id="SSF56601">
    <property type="entry name" value="beta-lactamase/transpeptidase-like"/>
    <property type="match status" value="1"/>
</dbReference>
<evidence type="ECO:0000313" key="2">
    <source>
        <dbReference type="EMBL" id="GAG58914.1"/>
    </source>
</evidence>
<dbReference type="AlphaFoldDB" id="X0YRD0"/>
<dbReference type="InterPro" id="IPR050789">
    <property type="entry name" value="Diverse_Enzym_Activities"/>
</dbReference>
<dbReference type="Gene3D" id="3.40.710.10">
    <property type="entry name" value="DD-peptidase/beta-lactamase superfamily"/>
    <property type="match status" value="1"/>
</dbReference>
<dbReference type="InterPro" id="IPR001466">
    <property type="entry name" value="Beta-lactam-related"/>
</dbReference>
<gene>
    <name evidence="2" type="ORF">S01H4_17069</name>
</gene>
<dbReference type="PANTHER" id="PTHR43283">
    <property type="entry name" value="BETA-LACTAMASE-RELATED"/>
    <property type="match status" value="1"/>
</dbReference>
<dbReference type="InterPro" id="IPR012338">
    <property type="entry name" value="Beta-lactam/transpept-like"/>
</dbReference>
<protein>
    <recommendedName>
        <fullName evidence="1">Beta-lactamase-related domain-containing protein</fullName>
    </recommendedName>
</protein>
<dbReference type="EMBL" id="BART01007506">
    <property type="protein sequence ID" value="GAG58914.1"/>
    <property type="molecule type" value="Genomic_DNA"/>
</dbReference>
<feature type="non-terminal residue" evidence="2">
    <location>
        <position position="400"/>
    </location>
</feature>
<evidence type="ECO:0000259" key="1">
    <source>
        <dbReference type="Pfam" id="PF00144"/>
    </source>
</evidence>
<sequence length="400" mass="44709">MVLLQGTAGNPDSSYLPADITYFPDTEWTATTPEEQGMNSTTLDEMIQFIEDESAPIKGLVVTRNGYIVKEGYWMYNSEISFHQIFSCTKSFTGAVVGIAIKEGFIDNVSQKVLDFFPEMTIENMDARKEAMTLEHVLTMTTGLDWNEWNTSYNNPDNMYNQMFGSENPIQFFLNLPTVYDSGTHWAYSTGSSHLLSAIIQEATSMTTRDFAEEYLFDPLNVTLGGWAVDPQGINNATPPEWDQAPVDQLLEVGETLQYDLNASDETGLTTWRLNVTTAFSINIEGVVTTELQLPVGFYPIEVSVCDSHGNWLYGTFVAIFQDTTAPEWVIVPENQILEYGEDLTYRLYATDLSGIGSWAVNDTGNFAISSTGQLTSLVTLDPGIHWLQISVNDTYNNQR</sequence>
<organism evidence="2">
    <name type="scientific">marine sediment metagenome</name>
    <dbReference type="NCBI Taxonomy" id="412755"/>
    <lineage>
        <taxon>unclassified sequences</taxon>
        <taxon>metagenomes</taxon>
        <taxon>ecological metagenomes</taxon>
    </lineage>
</organism>
<name>X0YRD0_9ZZZZ</name>
<dbReference type="PANTHER" id="PTHR43283:SF7">
    <property type="entry name" value="BETA-LACTAMASE-RELATED DOMAIN-CONTAINING PROTEIN"/>
    <property type="match status" value="1"/>
</dbReference>
<accession>X0YRD0</accession>
<proteinExistence type="predicted"/>
<reference evidence="2" key="1">
    <citation type="journal article" date="2014" name="Front. Microbiol.">
        <title>High frequency of phylogenetically diverse reductive dehalogenase-homologous genes in deep subseafloor sedimentary metagenomes.</title>
        <authorList>
            <person name="Kawai M."/>
            <person name="Futagami T."/>
            <person name="Toyoda A."/>
            <person name="Takaki Y."/>
            <person name="Nishi S."/>
            <person name="Hori S."/>
            <person name="Arai W."/>
            <person name="Tsubouchi T."/>
            <person name="Morono Y."/>
            <person name="Uchiyama I."/>
            <person name="Ito T."/>
            <person name="Fujiyama A."/>
            <person name="Inagaki F."/>
            <person name="Takami H."/>
        </authorList>
    </citation>
    <scope>NUCLEOTIDE SEQUENCE</scope>
    <source>
        <strain evidence="2">Expedition CK06-06</strain>
    </source>
</reference>